<evidence type="ECO:0000313" key="1">
    <source>
        <dbReference type="EMBL" id="KAE9387665.1"/>
    </source>
</evidence>
<accession>A0A6A4GQY9</accession>
<dbReference type="InterPro" id="IPR004242">
    <property type="entry name" value="Transposase_21"/>
</dbReference>
<dbReference type="Proteomes" id="UP000799118">
    <property type="component" value="Unassembled WGS sequence"/>
</dbReference>
<evidence type="ECO:0000313" key="2">
    <source>
        <dbReference type="Proteomes" id="UP000799118"/>
    </source>
</evidence>
<dbReference type="EMBL" id="ML769787">
    <property type="protein sequence ID" value="KAE9387665.1"/>
    <property type="molecule type" value="Genomic_DNA"/>
</dbReference>
<keyword evidence="2" id="KW-1185">Reference proteome</keyword>
<dbReference type="AlphaFoldDB" id="A0A6A4GQY9"/>
<dbReference type="OrthoDB" id="3039677at2759"/>
<protein>
    <submittedName>
        <fullName evidence="1">Uncharacterized protein</fullName>
    </submittedName>
</protein>
<gene>
    <name evidence="1" type="ORF">BT96DRAFT_837366</name>
</gene>
<organism evidence="1 2">
    <name type="scientific">Gymnopus androsaceus JB14</name>
    <dbReference type="NCBI Taxonomy" id="1447944"/>
    <lineage>
        <taxon>Eukaryota</taxon>
        <taxon>Fungi</taxon>
        <taxon>Dikarya</taxon>
        <taxon>Basidiomycota</taxon>
        <taxon>Agaricomycotina</taxon>
        <taxon>Agaricomycetes</taxon>
        <taxon>Agaricomycetidae</taxon>
        <taxon>Agaricales</taxon>
        <taxon>Marasmiineae</taxon>
        <taxon>Omphalotaceae</taxon>
        <taxon>Gymnopus</taxon>
    </lineage>
</organism>
<proteinExistence type="predicted"/>
<sequence length="155" mass="17655">YLLENMFVRGIIPGPNEPSADELNQFVQPIVEQFVRTWRPGLKVSSTAQSKSGAVVEAILLLYVNNLPAACKVSGFQGPMSNFICTICKLRGMHQIFMDHKCWIPRDVTELCQWSTAYRDAQTLDERKAIFNEYGVCWSSLWLLHQQKGVKPMMT</sequence>
<feature type="non-terminal residue" evidence="1">
    <location>
        <position position="1"/>
    </location>
</feature>
<dbReference type="Pfam" id="PF02992">
    <property type="entry name" value="Transposase_21"/>
    <property type="match status" value="1"/>
</dbReference>
<name>A0A6A4GQY9_9AGAR</name>
<reference evidence="1" key="1">
    <citation type="journal article" date="2019" name="Environ. Microbiol.">
        <title>Fungal ecological strategies reflected in gene transcription - a case study of two litter decomposers.</title>
        <authorList>
            <person name="Barbi F."/>
            <person name="Kohler A."/>
            <person name="Barry K."/>
            <person name="Baskaran P."/>
            <person name="Daum C."/>
            <person name="Fauchery L."/>
            <person name="Ihrmark K."/>
            <person name="Kuo A."/>
            <person name="LaButti K."/>
            <person name="Lipzen A."/>
            <person name="Morin E."/>
            <person name="Grigoriev I.V."/>
            <person name="Henrissat B."/>
            <person name="Lindahl B."/>
            <person name="Martin F."/>
        </authorList>
    </citation>
    <scope>NUCLEOTIDE SEQUENCE</scope>
    <source>
        <strain evidence="1">JB14</strain>
    </source>
</reference>